<dbReference type="OrthoDB" id="9799867at2"/>
<organism evidence="2 3">
    <name type="scientific">Heliomicrobium undosum</name>
    <dbReference type="NCBI Taxonomy" id="121734"/>
    <lineage>
        <taxon>Bacteria</taxon>
        <taxon>Bacillati</taxon>
        <taxon>Bacillota</taxon>
        <taxon>Clostridia</taxon>
        <taxon>Eubacteriales</taxon>
        <taxon>Heliobacteriaceae</taxon>
        <taxon>Heliomicrobium</taxon>
    </lineage>
</organism>
<dbReference type="EMBL" id="WXEY01000004">
    <property type="protein sequence ID" value="MZP29277.1"/>
    <property type="molecule type" value="Genomic_DNA"/>
</dbReference>
<keyword evidence="2" id="KW-0966">Cell projection</keyword>
<dbReference type="Proteomes" id="UP000463470">
    <property type="component" value="Unassembled WGS sequence"/>
</dbReference>
<evidence type="ECO:0000313" key="2">
    <source>
        <dbReference type="EMBL" id="MZP29277.1"/>
    </source>
</evidence>
<accession>A0A845KZ45</accession>
<evidence type="ECO:0000256" key="1">
    <source>
        <dbReference type="SAM" id="MobiDB-lite"/>
    </source>
</evidence>
<dbReference type="Pfam" id="PF03646">
    <property type="entry name" value="FlaG"/>
    <property type="match status" value="1"/>
</dbReference>
<dbReference type="AlphaFoldDB" id="A0A845KZ45"/>
<keyword evidence="3" id="KW-1185">Reference proteome</keyword>
<dbReference type="InterPro" id="IPR035924">
    <property type="entry name" value="FlaG-like_sf"/>
</dbReference>
<dbReference type="InterPro" id="IPR005186">
    <property type="entry name" value="FlaG"/>
</dbReference>
<dbReference type="Gene3D" id="3.30.160.170">
    <property type="entry name" value="FlaG-like"/>
    <property type="match status" value="1"/>
</dbReference>
<dbReference type="SUPFAM" id="SSF160214">
    <property type="entry name" value="FlaG-like"/>
    <property type="match status" value="1"/>
</dbReference>
<dbReference type="RefSeq" id="WP_161256392.1">
    <property type="nucleotide sequence ID" value="NZ_WXEY01000004.1"/>
</dbReference>
<reference evidence="2 3" key="1">
    <citation type="submission" date="2020-01" db="EMBL/GenBank/DDBJ databases">
        <title>Whole-genome sequence of Heliobacterium undosum DSM 13378.</title>
        <authorList>
            <person name="Kyndt J.A."/>
            <person name="Meyer T.E."/>
        </authorList>
    </citation>
    <scope>NUCLEOTIDE SEQUENCE [LARGE SCALE GENOMIC DNA]</scope>
    <source>
        <strain evidence="2 3">DSM 13378</strain>
    </source>
</reference>
<sequence>MSIQSVNAPAPFLSNATPNGSPAMQNGVQTATAAVMEDETEKAVVAAQTVQAAQTAQSQPAQSLQPAPISKDALTKKMEETNAFLQSINTDLRFRWHEKAEQLMVEVYDHRNDKVLKTFPPKEFLDTLAKIRDYVGSLIDKKV</sequence>
<dbReference type="PANTHER" id="PTHR37166:SF1">
    <property type="entry name" value="PROTEIN FLAG"/>
    <property type="match status" value="1"/>
</dbReference>
<keyword evidence="2" id="KW-0969">Cilium</keyword>
<name>A0A845KZ45_9FIRM</name>
<keyword evidence="2" id="KW-0282">Flagellum</keyword>
<comment type="caution">
    <text evidence="2">The sequence shown here is derived from an EMBL/GenBank/DDBJ whole genome shotgun (WGS) entry which is preliminary data.</text>
</comment>
<dbReference type="PANTHER" id="PTHR37166">
    <property type="entry name" value="PROTEIN FLAG"/>
    <property type="match status" value="1"/>
</dbReference>
<evidence type="ECO:0000313" key="3">
    <source>
        <dbReference type="Proteomes" id="UP000463470"/>
    </source>
</evidence>
<proteinExistence type="predicted"/>
<feature type="region of interest" description="Disordered" evidence="1">
    <location>
        <begin position="1"/>
        <end position="25"/>
    </location>
</feature>
<feature type="compositionally biased region" description="Polar residues" evidence="1">
    <location>
        <begin position="14"/>
        <end position="25"/>
    </location>
</feature>
<protein>
    <submittedName>
        <fullName evidence="2">Flagellar biosynthesis protein FlaG</fullName>
    </submittedName>
</protein>
<gene>
    <name evidence="2" type="ORF">GTO91_06095</name>
</gene>